<keyword evidence="1" id="KW-0547">Nucleotide-binding</keyword>
<feature type="compositionally biased region" description="Polar residues" evidence="3">
    <location>
        <begin position="881"/>
        <end position="890"/>
    </location>
</feature>
<feature type="compositionally biased region" description="Polar residues" evidence="3">
    <location>
        <begin position="846"/>
        <end position="860"/>
    </location>
</feature>
<feature type="compositionally biased region" description="Polar residues" evidence="3">
    <location>
        <begin position="808"/>
        <end position="820"/>
    </location>
</feature>
<dbReference type="Proteomes" id="UP000694845">
    <property type="component" value="Unplaced"/>
</dbReference>
<dbReference type="InterPro" id="IPR013783">
    <property type="entry name" value="Ig-like_fold"/>
</dbReference>
<dbReference type="InterPro" id="IPR032675">
    <property type="entry name" value="LRR_dom_sf"/>
</dbReference>
<feature type="domain" description="Ig-like" evidence="4">
    <location>
        <begin position="285"/>
        <end position="387"/>
    </location>
</feature>
<keyword evidence="2" id="KW-0067">ATP-binding</keyword>
<dbReference type="Gene3D" id="2.60.40.10">
    <property type="entry name" value="Immunoglobulins"/>
    <property type="match status" value="2"/>
</dbReference>
<dbReference type="InterPro" id="IPR013106">
    <property type="entry name" value="Ig_V-set"/>
</dbReference>
<protein>
    <submittedName>
        <fullName evidence="6">Uncharacterized protein LOC110975450 isoform X1</fullName>
    </submittedName>
</protein>
<evidence type="ECO:0000313" key="6">
    <source>
        <dbReference type="RefSeq" id="XP_022083654.1"/>
    </source>
</evidence>
<feature type="domain" description="Ig-like" evidence="4">
    <location>
        <begin position="46"/>
        <end position="147"/>
    </location>
</feature>
<proteinExistence type="predicted"/>
<dbReference type="PANTHER" id="PTHR46312">
    <property type="entry name" value="NACHT DOMAIN-CONTAINING PROTEIN"/>
    <property type="match status" value="1"/>
</dbReference>
<evidence type="ECO:0000256" key="2">
    <source>
        <dbReference type="ARBA" id="ARBA00022840"/>
    </source>
</evidence>
<name>A0A8B7XS24_ACAPL</name>
<feature type="compositionally biased region" description="Basic and acidic residues" evidence="3">
    <location>
        <begin position="821"/>
        <end position="845"/>
    </location>
</feature>
<dbReference type="GO" id="GO:0005524">
    <property type="term" value="F:ATP binding"/>
    <property type="evidence" value="ECO:0007669"/>
    <property type="project" value="UniProtKB-KW"/>
</dbReference>
<organism evidence="5 6">
    <name type="scientific">Acanthaster planci</name>
    <name type="common">Crown-of-thorns starfish</name>
    <dbReference type="NCBI Taxonomy" id="133434"/>
    <lineage>
        <taxon>Eukaryota</taxon>
        <taxon>Metazoa</taxon>
        <taxon>Echinodermata</taxon>
        <taxon>Eleutherozoa</taxon>
        <taxon>Asterozoa</taxon>
        <taxon>Asteroidea</taxon>
        <taxon>Valvatacea</taxon>
        <taxon>Valvatida</taxon>
        <taxon>Acanthasteridae</taxon>
        <taxon>Acanthaster</taxon>
    </lineage>
</organism>
<feature type="region of interest" description="Disordered" evidence="3">
    <location>
        <begin position="873"/>
        <end position="927"/>
    </location>
</feature>
<dbReference type="PROSITE" id="PS50835">
    <property type="entry name" value="IG_LIKE"/>
    <property type="match status" value="3"/>
</dbReference>
<evidence type="ECO:0000259" key="4">
    <source>
        <dbReference type="PROSITE" id="PS50835"/>
    </source>
</evidence>
<dbReference type="OrthoDB" id="8901134at2759"/>
<reference evidence="6" key="1">
    <citation type="submission" date="2025-08" db="UniProtKB">
        <authorList>
            <consortium name="RefSeq"/>
        </authorList>
    </citation>
    <scope>IDENTIFICATION</scope>
</reference>
<dbReference type="InterPro" id="IPR027417">
    <property type="entry name" value="P-loop_NTPase"/>
</dbReference>
<sequence length="1565" mass="174125">MAEGRVAPIKRSCTRGNPFGVSMEARLVIMFIALGLYTVQTNVCPPEYETNIQGAFGWSGNKAYLQEGIWHAISCPTFRTGEELDAVLWYKGSDINDPSKVFLMSRNFLIGTHKDTAASMRYALSPDVSLIIKGVEPTDKGRYLCQVVPTKTIYRHRAVDLDVFDNSFPARVSEASSSAVIQGGRRQTLPCQCASQSPDAPSVVYWSMGEGVTTDTEIIGARFSDGVTLQIQHGADYSIGSDASLTVNSLNDVHDNQRFWCHVFQSDETLRNCYTDIEIKDGLNPSGDALRASETSFYLQKGLRQVLPCNWKPGTATCAIQWLKIDTSDRLLLSYNLSTNQVEADTGFNLTSDFGLAIASTERDHAGKYKCSVVYTESVAEIEVRVIGDNFPLDDGRPISGVSETFEPGKEMTLACLARPNISVNEAIVFWSFGKPDKKTATFIGKLNLPEGTKKLSDLGDRGCFDITPEGSLILNNCFQDGDVRYWCHVFYEKHDLVRSYQDLVTKDPSFVVVVALVCSCIPVVIVAALCVLCWRRKPRPHLRQGQRPTGYESIQLEGHDDSDSNIDVAPLVEKIKSLVKREMSRLPVTPWTWDDVDKAEMDDVYTPPDLFANVHMQGGWLRYKLDSESELFTDGISKLASNHVLIQGVSGSGKTTFLHKVATDWALGREQALLGRKKCVFVLPAKILGTAKSLGEAVAQYLLPKGEDFSAKLINEYCSHNARDVATLVDGCENKKDIQLVLVTIKDQISSGMHVVMTTRDTGLADEMCLKENLRYVILAGFSKENAEFYVKQLLVKSKTATRTQIGSKSSNTINVRSQSTDRDIIENKKPENEDGSNVDKARQSGETSPLITTEEQSLSGIKDAKISECSDKSLKRQTSKTGEPSQDQFAYMDHKQDSDNDNGRSHADKLEKAPTSPRTEGSQQSHYPIDVYSTLNYGDVFHKLVEYVKVDFPTPDVACLPLYLSVFCRLSFWTNGIAFQDGASSGVLFLRLLKCIVDKGKSDPLPRNHDGIKTAFSREQLGVIDKLGQVVVGNMEDLEQPTAFKDADFVESGRGRKNVLDMAEQVGLLCPVQVIPEKSCEHSEQGDIVPSIPGDGAATFVLEALQELCAGIHLNQNSESRSSLVRKMLSKKLCDQKLNNIVLFASQTKDCAKSTLSEMKSELAKSPPAPNAFTDVLKHQKTVELAMKLIFESKLDCASQKKLHFVCVSGNLRLMGISSHKIKLLSYFLMQVDSSTLKSIELFHVGKHTWTELEEYFDHFAPGVLDKVRKLYNKDRDTKLDPETSKQLRGRIASCCKDMPEFPSDWSDDNILHTVQSSGLQELLESQSGECHSSSASSELTQSLHRHSKLESLVLIGTILSSNDMVTLFDKMNKLKNIRKLDFRLNKEFDDEAFFKVAKALNGCETLTDLRLSLYKVTLKGFDKVQKEISTWGRLETLYLLHGSPAEKFVGFLSETLGHLCGITCLHISCLHPPEKLTETTADTFRSTMEKSNIVPSLKELVIVNIEELKEWCESLRLPKMTQASSLKVRPADQTLTQTDKDDQRLYETGVDTQTLPYMCSMQ</sequence>
<dbReference type="SUPFAM" id="SSF52540">
    <property type="entry name" value="P-loop containing nucleoside triphosphate hydrolases"/>
    <property type="match status" value="1"/>
</dbReference>
<dbReference type="SUPFAM" id="SSF52047">
    <property type="entry name" value="RNI-like"/>
    <property type="match status" value="1"/>
</dbReference>
<evidence type="ECO:0000313" key="5">
    <source>
        <dbReference type="Proteomes" id="UP000694845"/>
    </source>
</evidence>
<dbReference type="SUPFAM" id="SSF48726">
    <property type="entry name" value="Immunoglobulin"/>
    <property type="match status" value="2"/>
</dbReference>
<evidence type="ECO:0000256" key="1">
    <source>
        <dbReference type="ARBA" id="ARBA00022741"/>
    </source>
</evidence>
<dbReference type="Pfam" id="PF05729">
    <property type="entry name" value="NACHT"/>
    <property type="match status" value="1"/>
</dbReference>
<dbReference type="InterPro" id="IPR036179">
    <property type="entry name" value="Ig-like_dom_sf"/>
</dbReference>
<dbReference type="Gene3D" id="3.40.50.300">
    <property type="entry name" value="P-loop containing nucleotide triphosphate hydrolases"/>
    <property type="match status" value="1"/>
</dbReference>
<feature type="region of interest" description="Disordered" evidence="3">
    <location>
        <begin position="1531"/>
        <end position="1550"/>
    </location>
</feature>
<keyword evidence="5" id="KW-1185">Reference proteome</keyword>
<evidence type="ECO:0000256" key="3">
    <source>
        <dbReference type="SAM" id="MobiDB-lite"/>
    </source>
</evidence>
<dbReference type="InterPro" id="IPR007110">
    <property type="entry name" value="Ig-like_dom"/>
</dbReference>
<dbReference type="Gene3D" id="3.80.10.10">
    <property type="entry name" value="Ribonuclease Inhibitor"/>
    <property type="match status" value="1"/>
</dbReference>
<dbReference type="PANTHER" id="PTHR46312:SF2">
    <property type="entry name" value="NUCLEOTIDE-BINDING OLIGOMERIZATION DOMAIN-CONTAINING PROTEIN 2-LIKE"/>
    <property type="match status" value="1"/>
</dbReference>
<feature type="region of interest" description="Disordered" evidence="3">
    <location>
        <begin position="808"/>
        <end position="860"/>
    </location>
</feature>
<dbReference type="RefSeq" id="XP_022083654.1">
    <property type="nucleotide sequence ID" value="XM_022227962.1"/>
</dbReference>
<dbReference type="SMART" id="SM00409">
    <property type="entry name" value="IG"/>
    <property type="match status" value="3"/>
</dbReference>
<feature type="compositionally biased region" description="Basic and acidic residues" evidence="3">
    <location>
        <begin position="894"/>
        <end position="914"/>
    </location>
</feature>
<accession>A0A8B7XS24</accession>
<gene>
    <name evidence="6" type="primary">LOC110975450</name>
</gene>
<dbReference type="InterPro" id="IPR007111">
    <property type="entry name" value="NACHT_NTPase"/>
</dbReference>
<dbReference type="GeneID" id="110975450"/>
<dbReference type="InterPro" id="IPR003599">
    <property type="entry name" value="Ig_sub"/>
</dbReference>
<dbReference type="KEGG" id="aplc:110975450"/>
<dbReference type="Pfam" id="PF07686">
    <property type="entry name" value="V-set"/>
    <property type="match status" value="1"/>
</dbReference>
<feature type="domain" description="Ig-like" evidence="4">
    <location>
        <begin position="169"/>
        <end position="271"/>
    </location>
</feature>
<feature type="compositionally biased region" description="Polar residues" evidence="3">
    <location>
        <begin position="918"/>
        <end position="927"/>
    </location>
</feature>